<dbReference type="Proteomes" id="UP000193335">
    <property type="component" value="Unassembled WGS sequence"/>
</dbReference>
<accession>A0A1Y2JTI8</accession>
<dbReference type="EMBL" id="NAFL01000224">
    <property type="protein sequence ID" value="OSJ35027.1"/>
    <property type="molecule type" value="Genomic_DNA"/>
</dbReference>
<reference evidence="1 2" key="1">
    <citation type="submission" date="2017-03" db="EMBL/GenBank/DDBJ databases">
        <title>Whole genome sequences of fourteen strains of Bradyrhizobium canariense and one strain of Bradyrhizobium japonicum isolated from Lupinus (Papilionoideae: Genisteae) species in Algeria.</title>
        <authorList>
            <person name="Crovadore J."/>
            <person name="Chekireb D."/>
            <person name="Brachmann A."/>
            <person name="Chablais R."/>
            <person name="Cochard B."/>
            <person name="Lefort F."/>
        </authorList>
    </citation>
    <scope>NUCLEOTIDE SEQUENCE [LARGE SCALE GENOMIC DNA]</scope>
    <source>
        <strain evidence="1 2">UBMA197</strain>
    </source>
</reference>
<evidence type="ECO:0000313" key="2">
    <source>
        <dbReference type="Proteomes" id="UP000193335"/>
    </source>
</evidence>
<organism evidence="1 2">
    <name type="scientific">Bradyrhizobium japonicum</name>
    <dbReference type="NCBI Taxonomy" id="375"/>
    <lineage>
        <taxon>Bacteria</taxon>
        <taxon>Pseudomonadati</taxon>
        <taxon>Pseudomonadota</taxon>
        <taxon>Alphaproteobacteria</taxon>
        <taxon>Hyphomicrobiales</taxon>
        <taxon>Nitrobacteraceae</taxon>
        <taxon>Bradyrhizobium</taxon>
    </lineage>
</organism>
<comment type="caution">
    <text evidence="1">The sequence shown here is derived from an EMBL/GenBank/DDBJ whole genome shotgun (WGS) entry which is preliminary data.</text>
</comment>
<protein>
    <submittedName>
        <fullName evidence="1">Uncharacterized protein</fullName>
    </submittedName>
</protein>
<dbReference type="AlphaFoldDB" id="A0A1Y2JTI8"/>
<gene>
    <name evidence="1" type="ORF">BSZ19_10275</name>
</gene>
<proteinExistence type="predicted"/>
<evidence type="ECO:0000313" key="1">
    <source>
        <dbReference type="EMBL" id="OSJ35027.1"/>
    </source>
</evidence>
<name>A0A1Y2JTI8_BRAJP</name>
<sequence length="82" mass="8976">MAWLAKGLVMGVALLARGRFFAPYREGVTVPTPVDRAGIAWLLHFLARHARNRGFTALQLPSKADDGAAFSTDLTYLALQTF</sequence>